<dbReference type="Gene3D" id="3.30.420.10">
    <property type="entry name" value="Ribonuclease H-like superfamily/Ribonuclease H"/>
    <property type="match status" value="1"/>
</dbReference>
<comment type="caution">
    <text evidence="1">The sequence shown here is derived from an EMBL/GenBank/DDBJ whole genome shotgun (WGS) entry which is preliminary data.</text>
</comment>
<dbReference type="SUPFAM" id="SSF53098">
    <property type="entry name" value="Ribonuclease H-like"/>
    <property type="match status" value="1"/>
</dbReference>
<organism evidence="1 2">
    <name type="scientific">Araneus ventricosus</name>
    <name type="common">Orbweaver spider</name>
    <name type="synonym">Epeira ventricosa</name>
    <dbReference type="NCBI Taxonomy" id="182803"/>
    <lineage>
        <taxon>Eukaryota</taxon>
        <taxon>Metazoa</taxon>
        <taxon>Ecdysozoa</taxon>
        <taxon>Arthropoda</taxon>
        <taxon>Chelicerata</taxon>
        <taxon>Arachnida</taxon>
        <taxon>Araneae</taxon>
        <taxon>Araneomorphae</taxon>
        <taxon>Entelegynae</taxon>
        <taxon>Araneoidea</taxon>
        <taxon>Araneidae</taxon>
        <taxon>Araneus</taxon>
    </lineage>
</organism>
<dbReference type="GO" id="GO:0003676">
    <property type="term" value="F:nucleic acid binding"/>
    <property type="evidence" value="ECO:0007669"/>
    <property type="project" value="InterPro"/>
</dbReference>
<dbReference type="EMBL" id="BGPR01002549">
    <property type="protein sequence ID" value="GBM75322.1"/>
    <property type="molecule type" value="Genomic_DNA"/>
</dbReference>
<gene>
    <name evidence="1" type="primary">KRBA2_2</name>
    <name evidence="1" type="ORF">AVEN_126694_1</name>
</gene>
<dbReference type="OrthoDB" id="6433740at2759"/>
<reference evidence="1 2" key="1">
    <citation type="journal article" date="2019" name="Sci. Rep.">
        <title>Orb-weaving spider Araneus ventricosus genome elucidates the spidroin gene catalogue.</title>
        <authorList>
            <person name="Kono N."/>
            <person name="Nakamura H."/>
            <person name="Ohtoshi R."/>
            <person name="Moran D.A.P."/>
            <person name="Shinohara A."/>
            <person name="Yoshida Y."/>
            <person name="Fujiwara M."/>
            <person name="Mori M."/>
            <person name="Tomita M."/>
            <person name="Arakawa K."/>
        </authorList>
    </citation>
    <scope>NUCLEOTIDE SEQUENCE [LARGE SCALE GENOMIC DNA]</scope>
</reference>
<dbReference type="AlphaFoldDB" id="A0A4Y2ID14"/>
<sequence length="122" mass="14155">MNYQDHATKFCLLRPLETKRVAKVPLELLKVFLDFSATYILQSDNGREFTANVINELSAMWSDCKIVHGRAQHPRSQVSVEPCNEDIQIMLRAWMDDNGNTDCVTGCRFVQRQKETHQNREL</sequence>
<proteinExistence type="predicted"/>
<dbReference type="InterPro" id="IPR036397">
    <property type="entry name" value="RNaseH_sf"/>
</dbReference>
<keyword evidence="2" id="KW-1185">Reference proteome</keyword>
<accession>A0A4Y2ID14</accession>
<dbReference type="Proteomes" id="UP000499080">
    <property type="component" value="Unassembled WGS sequence"/>
</dbReference>
<evidence type="ECO:0000313" key="1">
    <source>
        <dbReference type="EMBL" id="GBM75322.1"/>
    </source>
</evidence>
<evidence type="ECO:0000313" key="2">
    <source>
        <dbReference type="Proteomes" id="UP000499080"/>
    </source>
</evidence>
<protein>
    <submittedName>
        <fullName evidence="1">KRAB-A domain-containing protein 2</fullName>
    </submittedName>
</protein>
<dbReference type="InterPro" id="IPR012337">
    <property type="entry name" value="RNaseH-like_sf"/>
</dbReference>
<name>A0A4Y2ID14_ARAVE</name>